<dbReference type="Proteomes" id="UP000292927">
    <property type="component" value="Unassembled WGS sequence"/>
</dbReference>
<comment type="caution">
    <text evidence="3">The sequence shown here is derived from an EMBL/GenBank/DDBJ whole genome shotgun (WGS) entry which is preliminary data.</text>
</comment>
<sequence length="81" mass="8508">MKKITIILACMLSCVILFTGCTGQKESGDQEPKGNSGAEAGITGKADSTDEPAGSDPSSDDFTYNLKDPENNDGIVVRPKE</sequence>
<organism evidence="3 4">
    <name type="scientific">Cuneatibacter caecimuris</name>
    <dbReference type="NCBI Taxonomy" id="1796618"/>
    <lineage>
        <taxon>Bacteria</taxon>
        <taxon>Bacillati</taxon>
        <taxon>Bacillota</taxon>
        <taxon>Clostridia</taxon>
        <taxon>Lachnospirales</taxon>
        <taxon>Lachnospiraceae</taxon>
        <taxon>Cuneatibacter</taxon>
    </lineage>
</organism>
<evidence type="ECO:0000256" key="2">
    <source>
        <dbReference type="SAM" id="SignalP"/>
    </source>
</evidence>
<reference evidence="3 4" key="1">
    <citation type="submission" date="2019-02" db="EMBL/GenBank/DDBJ databases">
        <title>Genomic Encyclopedia of Type Strains, Phase IV (KMG-IV): sequencing the most valuable type-strain genomes for metagenomic binning, comparative biology and taxonomic classification.</title>
        <authorList>
            <person name="Goeker M."/>
        </authorList>
    </citation>
    <scope>NUCLEOTIDE SEQUENCE [LARGE SCALE GENOMIC DNA]</scope>
    <source>
        <strain evidence="3 4">DSM 29486</strain>
    </source>
</reference>
<dbReference type="AlphaFoldDB" id="A0A4Q7PPV3"/>
<gene>
    <name evidence="3" type="ORF">EV209_0439</name>
</gene>
<evidence type="ECO:0000313" key="4">
    <source>
        <dbReference type="Proteomes" id="UP000292927"/>
    </source>
</evidence>
<dbReference type="PROSITE" id="PS51257">
    <property type="entry name" value="PROKAR_LIPOPROTEIN"/>
    <property type="match status" value="1"/>
</dbReference>
<dbReference type="EMBL" id="SGXF01000001">
    <property type="protein sequence ID" value="RZT02326.1"/>
    <property type="molecule type" value="Genomic_DNA"/>
</dbReference>
<feature type="region of interest" description="Disordered" evidence="1">
    <location>
        <begin position="24"/>
        <end position="81"/>
    </location>
</feature>
<feature type="chain" id="PRO_5039203643" evidence="2">
    <location>
        <begin position="20"/>
        <end position="81"/>
    </location>
</feature>
<keyword evidence="2" id="KW-0732">Signal</keyword>
<dbReference type="RefSeq" id="WP_130432605.1">
    <property type="nucleotide sequence ID" value="NZ_SGXF01000001.1"/>
</dbReference>
<proteinExistence type="predicted"/>
<accession>A0A4Q7PPV3</accession>
<keyword evidence="4" id="KW-1185">Reference proteome</keyword>
<feature type="signal peptide" evidence="2">
    <location>
        <begin position="1"/>
        <end position="19"/>
    </location>
</feature>
<evidence type="ECO:0000313" key="3">
    <source>
        <dbReference type="EMBL" id="RZT02326.1"/>
    </source>
</evidence>
<name>A0A4Q7PPV3_9FIRM</name>
<dbReference type="OrthoDB" id="1854080at2"/>
<protein>
    <submittedName>
        <fullName evidence="3">Uncharacterized protein</fullName>
    </submittedName>
</protein>
<evidence type="ECO:0000256" key="1">
    <source>
        <dbReference type="SAM" id="MobiDB-lite"/>
    </source>
</evidence>